<dbReference type="RefSeq" id="WP_380140112.1">
    <property type="nucleotide sequence ID" value="NZ_JBHLUI010000012.1"/>
</dbReference>
<feature type="domain" description="VWFA" evidence="2">
    <location>
        <begin position="485"/>
        <end position="669"/>
    </location>
</feature>
<feature type="region of interest" description="Disordered" evidence="1">
    <location>
        <begin position="411"/>
        <end position="435"/>
    </location>
</feature>
<organism evidence="3 4">
    <name type="scientific">Kineococcus gynurae</name>
    <dbReference type="NCBI Taxonomy" id="452979"/>
    <lineage>
        <taxon>Bacteria</taxon>
        <taxon>Bacillati</taxon>
        <taxon>Actinomycetota</taxon>
        <taxon>Actinomycetes</taxon>
        <taxon>Kineosporiales</taxon>
        <taxon>Kineosporiaceae</taxon>
        <taxon>Kineococcus</taxon>
    </lineage>
</organism>
<accession>A0ABV5LNP5</accession>
<dbReference type="EMBL" id="JBHMDM010000001">
    <property type="protein sequence ID" value="MFB9375674.1"/>
    <property type="molecule type" value="Genomic_DNA"/>
</dbReference>
<evidence type="ECO:0000313" key="3">
    <source>
        <dbReference type="EMBL" id="MFB9375674.1"/>
    </source>
</evidence>
<proteinExistence type="predicted"/>
<dbReference type="Proteomes" id="UP001589748">
    <property type="component" value="Unassembled WGS sequence"/>
</dbReference>
<dbReference type="CDD" id="cd00198">
    <property type="entry name" value="vWFA"/>
    <property type="match status" value="1"/>
</dbReference>
<evidence type="ECO:0000256" key="1">
    <source>
        <dbReference type="SAM" id="MobiDB-lite"/>
    </source>
</evidence>
<reference evidence="3 4" key="1">
    <citation type="submission" date="2024-09" db="EMBL/GenBank/DDBJ databases">
        <authorList>
            <person name="Sun Q."/>
            <person name="Mori K."/>
        </authorList>
    </citation>
    <scope>NUCLEOTIDE SEQUENCE [LARGE SCALE GENOMIC DNA]</scope>
    <source>
        <strain evidence="3 4">TISTR 1856</strain>
    </source>
</reference>
<dbReference type="InterPro" id="IPR002035">
    <property type="entry name" value="VWF_A"/>
</dbReference>
<evidence type="ECO:0000313" key="4">
    <source>
        <dbReference type="Proteomes" id="UP001589748"/>
    </source>
</evidence>
<keyword evidence="4" id="KW-1185">Reference proteome</keyword>
<evidence type="ECO:0000259" key="2">
    <source>
        <dbReference type="SMART" id="SM00327"/>
    </source>
</evidence>
<name>A0ABV5LNP5_9ACTN</name>
<protein>
    <submittedName>
        <fullName evidence="3">VWA domain-containing protein</fullName>
    </submittedName>
</protein>
<gene>
    <name evidence="3" type="ORF">ACFFVI_01710</name>
</gene>
<comment type="caution">
    <text evidence="3">The sequence shown here is derived from an EMBL/GenBank/DDBJ whole genome shotgun (WGS) entry which is preliminary data.</text>
</comment>
<dbReference type="SUPFAM" id="SSF53300">
    <property type="entry name" value="vWA-like"/>
    <property type="match status" value="1"/>
</dbReference>
<sequence>MSDARDRRRPGRFRYGAWAGGPDPLAPPYDVRAAVDAVGREVLQGGSLRDALRDLLRSGPPGERGDRGRGLDDLRARAARLRREAARRGDLDGALTTARARLDQALAAEREALAGRDDDDARFAETRLDALPRSTAQAVRELSDYEWASPEARAQFEQILQGLRDDVLDQQFRGMKEALQNGGPQALAAMQEMLRDLNDLLEKRARGEDTQADFEEFMAQHGEMLGSDARGVNDLDALLDTLARRSAAANRLMRSLSAQQRAELADLMDQALGSGGPDGLAGEASRLQDNLRALRPDLDRRGERVRGLPGSDPLDYTQAADALQDVSELDDLLESLGQEHPGATLDDIDVEAVERQLGRGAADDVRRLRELERELQRQGWLARSGESMTLSPRALRRIGQTALQAVFDRVGSRGRGTHQDVSAGSGGEPTGASRRWEFGDEQPLDVVRTITNALRRGPEQTAAGGSRVRLSWEDFEVVETERTSRAAVALCVDLSYSMDSGGRWGPMKETSLALAHLAATTYPGDALQIIGFGLQAQPMTVGELAAVEPDFVQGTNLQHALSLARRHLRRHPDAEPVVLVITDGEPTAHLHDEGYGSGPEPLFHWPPLPETIRATVHEVDLLTRAGAVINVFMLGEDAGMRRFVESVVRRNGGRMLSPSPERLGQFVVADYLRARGGRRARRAS</sequence>
<feature type="region of interest" description="Disordered" evidence="1">
    <location>
        <begin position="1"/>
        <end position="23"/>
    </location>
</feature>
<dbReference type="Gene3D" id="3.40.50.410">
    <property type="entry name" value="von Willebrand factor, type A domain"/>
    <property type="match status" value="1"/>
</dbReference>
<dbReference type="SMART" id="SM00327">
    <property type="entry name" value="VWA"/>
    <property type="match status" value="1"/>
</dbReference>
<dbReference type="InterPro" id="IPR036465">
    <property type="entry name" value="vWFA_dom_sf"/>
</dbReference>